<evidence type="ECO:0000313" key="2">
    <source>
        <dbReference type="EMBL" id="GFD25618.1"/>
    </source>
</evidence>
<protein>
    <submittedName>
        <fullName evidence="2">Uncharacterized protein</fullName>
    </submittedName>
</protein>
<reference evidence="2" key="1">
    <citation type="journal article" date="2019" name="Sci. Rep.">
        <title>Draft genome of Tanacetum cinerariifolium, the natural source of mosquito coil.</title>
        <authorList>
            <person name="Yamashiro T."/>
            <person name="Shiraishi A."/>
            <person name="Satake H."/>
            <person name="Nakayama K."/>
        </authorList>
    </citation>
    <scope>NUCLEOTIDE SEQUENCE</scope>
</reference>
<dbReference type="EMBL" id="BKCJ011362097">
    <property type="protein sequence ID" value="GFD25618.1"/>
    <property type="molecule type" value="Genomic_DNA"/>
</dbReference>
<gene>
    <name evidence="2" type="ORF">Tci_897587</name>
</gene>
<feature type="non-terminal residue" evidence="2">
    <location>
        <position position="1"/>
    </location>
</feature>
<dbReference type="AlphaFoldDB" id="A0A699UW82"/>
<accession>A0A699UW82</accession>
<sequence length="81" mass="8743">KSSFTDNESGQRCPQLISNGAKGKGSISSVPNVEDDEPPLDFPHLEIPEMDVLGDAFVEQSRDFSSCFLNVACGPDMPQNV</sequence>
<organism evidence="2">
    <name type="scientific">Tanacetum cinerariifolium</name>
    <name type="common">Dalmatian daisy</name>
    <name type="synonym">Chrysanthemum cinerariifolium</name>
    <dbReference type="NCBI Taxonomy" id="118510"/>
    <lineage>
        <taxon>Eukaryota</taxon>
        <taxon>Viridiplantae</taxon>
        <taxon>Streptophyta</taxon>
        <taxon>Embryophyta</taxon>
        <taxon>Tracheophyta</taxon>
        <taxon>Spermatophyta</taxon>
        <taxon>Magnoliopsida</taxon>
        <taxon>eudicotyledons</taxon>
        <taxon>Gunneridae</taxon>
        <taxon>Pentapetalae</taxon>
        <taxon>asterids</taxon>
        <taxon>campanulids</taxon>
        <taxon>Asterales</taxon>
        <taxon>Asteraceae</taxon>
        <taxon>Asteroideae</taxon>
        <taxon>Anthemideae</taxon>
        <taxon>Anthemidinae</taxon>
        <taxon>Tanacetum</taxon>
    </lineage>
</organism>
<proteinExistence type="predicted"/>
<feature type="compositionally biased region" description="Polar residues" evidence="1">
    <location>
        <begin position="1"/>
        <end position="18"/>
    </location>
</feature>
<feature type="region of interest" description="Disordered" evidence="1">
    <location>
        <begin position="1"/>
        <end position="44"/>
    </location>
</feature>
<comment type="caution">
    <text evidence="2">The sequence shown here is derived from an EMBL/GenBank/DDBJ whole genome shotgun (WGS) entry which is preliminary data.</text>
</comment>
<evidence type="ECO:0000256" key="1">
    <source>
        <dbReference type="SAM" id="MobiDB-lite"/>
    </source>
</evidence>
<name>A0A699UW82_TANCI</name>